<dbReference type="SMART" id="SM00101">
    <property type="entry name" value="14_3_3"/>
    <property type="match status" value="1"/>
</dbReference>
<proteinExistence type="evidence at transcript level"/>
<dbReference type="EMBL" id="JX879121">
    <property type="protein sequence ID" value="AFZ78830.1"/>
    <property type="molecule type" value="mRNA"/>
</dbReference>
<feature type="site" description="Interaction with phosphoserine on interacting protein" evidence="2">
    <location>
        <position position="131"/>
    </location>
</feature>
<dbReference type="InterPro" id="IPR000308">
    <property type="entry name" value="14-3-3"/>
</dbReference>
<reference evidence="4" key="1">
    <citation type="submission" date="2012-09" db="EMBL/GenBank/DDBJ databases">
        <title>Immune-Related transcriptome of Coptotermes formosanus Shiraki workers: the defense mechanism.</title>
        <authorList>
            <person name="Hussain A."/>
            <person name="Li Y.F."/>
            <person name="Cheng Y."/>
            <person name="Liu Y."/>
            <person name="Chen C.C."/>
            <person name="Wen S.Y."/>
        </authorList>
    </citation>
    <scope>NUCLEOTIDE SEQUENCE</scope>
</reference>
<accession>L0ATI8</accession>
<dbReference type="InterPro" id="IPR023410">
    <property type="entry name" value="14-3-3_domain"/>
</dbReference>
<sequence length="244" mass="27547">MSSTDRELLYFMARVADQAERHADVISIIKNIITIGPLTAEERNLLSVAYKALTGNRRTALRTVNAFLEDPSVQPQTERISKLQELKTKLTKELDDYCKEIVELVDAKLLPSATEPAHRVFYEKLKADYYRYSVEFKEGNERKDGSVKAKESYKAAMDIAEAQLSKANPQFLGLALNYSVFLYEIDSQKTEAISLADKTFKNAVDGLEDLPEDEYSEATLILQLLKDSVQLWTDEQAPNDAPAN</sequence>
<dbReference type="PRINTS" id="PR00305">
    <property type="entry name" value="1433ZETA"/>
</dbReference>
<evidence type="ECO:0000256" key="1">
    <source>
        <dbReference type="ARBA" id="ARBA00006141"/>
    </source>
</evidence>
<dbReference type="PANTHER" id="PTHR18860">
    <property type="entry name" value="14-3-3 PROTEIN"/>
    <property type="match status" value="1"/>
</dbReference>
<name>L0ATI8_COPFO</name>
<organism evidence="4">
    <name type="scientific">Coptotermes formosanus</name>
    <name type="common">Formosan subterranean termite</name>
    <dbReference type="NCBI Taxonomy" id="36987"/>
    <lineage>
        <taxon>Eukaryota</taxon>
        <taxon>Metazoa</taxon>
        <taxon>Ecdysozoa</taxon>
        <taxon>Arthropoda</taxon>
        <taxon>Hexapoda</taxon>
        <taxon>Insecta</taxon>
        <taxon>Pterygota</taxon>
        <taxon>Neoptera</taxon>
        <taxon>Polyneoptera</taxon>
        <taxon>Dictyoptera</taxon>
        <taxon>Blattodea</taxon>
        <taxon>Blattoidea</taxon>
        <taxon>Termitoidae</taxon>
        <taxon>Rhinotermitidae</taxon>
        <taxon>Coptotermes</taxon>
    </lineage>
</organism>
<evidence type="ECO:0000256" key="2">
    <source>
        <dbReference type="PIRSR" id="PIRSR000868-1"/>
    </source>
</evidence>
<evidence type="ECO:0000313" key="4">
    <source>
        <dbReference type="EMBL" id="AFZ78830.1"/>
    </source>
</evidence>
<evidence type="ECO:0000259" key="3">
    <source>
        <dbReference type="SMART" id="SM00101"/>
    </source>
</evidence>
<dbReference type="CDD" id="cd08774">
    <property type="entry name" value="14-3-3"/>
    <property type="match status" value="1"/>
</dbReference>
<dbReference type="InterPro" id="IPR036815">
    <property type="entry name" value="14-3-3_dom_sf"/>
</dbReference>
<comment type="similarity">
    <text evidence="1">Belongs to the 14-3-3 family.</text>
</comment>
<dbReference type="Pfam" id="PF00244">
    <property type="entry name" value="14-3-3"/>
    <property type="match status" value="1"/>
</dbReference>
<feature type="site" description="Interaction with phosphoserine on interacting protein" evidence="2">
    <location>
        <position position="58"/>
    </location>
</feature>
<dbReference type="Gene3D" id="1.20.190.20">
    <property type="entry name" value="14-3-3 domain"/>
    <property type="match status" value="1"/>
</dbReference>
<feature type="domain" description="14-3-3" evidence="3">
    <location>
        <begin position="6"/>
        <end position="242"/>
    </location>
</feature>
<dbReference type="PIRSF" id="PIRSF000868">
    <property type="entry name" value="14-3-3"/>
    <property type="match status" value="1"/>
</dbReference>
<dbReference type="AlphaFoldDB" id="L0ATI8"/>
<dbReference type="SUPFAM" id="SSF48445">
    <property type="entry name" value="14-3-3 protein"/>
    <property type="match status" value="1"/>
</dbReference>
<protein>
    <submittedName>
        <fullName evidence="4">14-3-3 protein</fullName>
    </submittedName>
</protein>